<accession>A0ABS2AKL7</accession>
<reference evidence="2 3" key="1">
    <citation type="submission" date="2021-01" db="EMBL/GenBank/DDBJ databases">
        <title>Actinoplanes sp. nov. LDG1-06 isolated from lichen.</title>
        <authorList>
            <person name="Saeng-In P."/>
            <person name="Phongsopitanun W."/>
            <person name="Kanchanasin P."/>
            <person name="Yuki M."/>
            <person name="Kudo T."/>
            <person name="Ohkuma M."/>
            <person name="Tanasupawat S."/>
        </authorList>
    </citation>
    <scope>NUCLEOTIDE SEQUENCE [LARGE SCALE GENOMIC DNA]</scope>
    <source>
        <strain evidence="2 3">LDG1-06</strain>
    </source>
</reference>
<dbReference type="RefSeq" id="WP_203380362.1">
    <property type="nucleotide sequence ID" value="NZ_JAENHP010000014.1"/>
</dbReference>
<feature type="domain" description="Methyltransferase" evidence="1">
    <location>
        <begin position="42"/>
        <end position="134"/>
    </location>
</feature>
<dbReference type="Gene3D" id="3.40.50.150">
    <property type="entry name" value="Vaccinia Virus protein VP39"/>
    <property type="match status" value="1"/>
</dbReference>
<evidence type="ECO:0000313" key="2">
    <source>
        <dbReference type="EMBL" id="MBM2620379.1"/>
    </source>
</evidence>
<sequence length="244" mass="27356">MTTWDAETYGSRWSQIYDGLPWPGPDDAVSFLAKLAQGGEALELAIGTGRIAIPLVERGIEVHGIDSSPEMIAKLREKEGGERIPVTEGDISSFTVDRTYRLAFLVLNTIYALQDQEQQLACFASAAAAVEPGGHFVVEAFMPDPTRFRRNSWMQVHDMGLDHVLIEADKHDPSTQQILEQHLHFSQNGVKLYPAFLRYVWPSEMDLMARLCGMRLVERYGGWNGEPFNARSGNVVSVFRRDEA</sequence>
<comment type="caution">
    <text evidence="2">The sequence shown here is derived from an EMBL/GenBank/DDBJ whole genome shotgun (WGS) entry which is preliminary data.</text>
</comment>
<name>A0ABS2AKL7_9ACTN</name>
<keyword evidence="2" id="KW-0489">Methyltransferase</keyword>
<dbReference type="SUPFAM" id="SSF53335">
    <property type="entry name" value="S-adenosyl-L-methionine-dependent methyltransferases"/>
    <property type="match status" value="1"/>
</dbReference>
<dbReference type="InterPro" id="IPR041698">
    <property type="entry name" value="Methyltransf_25"/>
</dbReference>
<evidence type="ECO:0000259" key="1">
    <source>
        <dbReference type="Pfam" id="PF13649"/>
    </source>
</evidence>
<dbReference type="GO" id="GO:0008168">
    <property type="term" value="F:methyltransferase activity"/>
    <property type="evidence" value="ECO:0007669"/>
    <property type="project" value="UniProtKB-KW"/>
</dbReference>
<dbReference type="Proteomes" id="UP000632138">
    <property type="component" value="Unassembled WGS sequence"/>
</dbReference>
<keyword evidence="3" id="KW-1185">Reference proteome</keyword>
<organism evidence="2 3">
    <name type="scientific">Paractinoplanes ovalisporus</name>
    <dbReference type="NCBI Taxonomy" id="2810368"/>
    <lineage>
        <taxon>Bacteria</taxon>
        <taxon>Bacillati</taxon>
        <taxon>Actinomycetota</taxon>
        <taxon>Actinomycetes</taxon>
        <taxon>Micromonosporales</taxon>
        <taxon>Micromonosporaceae</taxon>
        <taxon>Paractinoplanes</taxon>
    </lineage>
</organism>
<evidence type="ECO:0000313" key="3">
    <source>
        <dbReference type="Proteomes" id="UP000632138"/>
    </source>
</evidence>
<protein>
    <submittedName>
        <fullName evidence="2">Class I SAM-dependent methyltransferase</fullName>
    </submittedName>
</protein>
<dbReference type="Pfam" id="PF13649">
    <property type="entry name" value="Methyltransf_25"/>
    <property type="match status" value="1"/>
</dbReference>
<dbReference type="CDD" id="cd02440">
    <property type="entry name" value="AdoMet_MTases"/>
    <property type="match status" value="1"/>
</dbReference>
<dbReference type="GO" id="GO:0032259">
    <property type="term" value="P:methylation"/>
    <property type="evidence" value="ECO:0007669"/>
    <property type="project" value="UniProtKB-KW"/>
</dbReference>
<gene>
    <name evidence="2" type="ORF">JIG36_33195</name>
</gene>
<dbReference type="EMBL" id="JAENHP010000014">
    <property type="protein sequence ID" value="MBM2620379.1"/>
    <property type="molecule type" value="Genomic_DNA"/>
</dbReference>
<proteinExistence type="predicted"/>
<keyword evidence="2" id="KW-0808">Transferase</keyword>
<dbReference type="Gene3D" id="2.20.25.570">
    <property type="match status" value="1"/>
</dbReference>
<dbReference type="InterPro" id="IPR029063">
    <property type="entry name" value="SAM-dependent_MTases_sf"/>
</dbReference>